<dbReference type="OrthoDB" id="14911at2759"/>
<dbReference type="CDD" id="cd09141">
    <property type="entry name" value="PLDc_vPLD1_2_yPLD_like_2"/>
    <property type="match status" value="1"/>
</dbReference>
<evidence type="ECO:0000256" key="4">
    <source>
        <dbReference type="ARBA" id="ARBA00023098"/>
    </source>
</evidence>
<comment type="caution">
    <text evidence="7">The sequence shown here is derived from an EMBL/GenBank/DDBJ whole genome shotgun (WGS) entry which is preliminary data.</text>
</comment>
<dbReference type="AlphaFoldDB" id="A0A1C7M9X7"/>
<name>A0A1C7M9X7_GRIFR</name>
<evidence type="ECO:0000313" key="8">
    <source>
        <dbReference type="Proteomes" id="UP000092993"/>
    </source>
</evidence>
<sequence length="836" mass="96425">MSGLLHALDSLVDLIPEGIEHARATAIGILNPNRRHDDPEEKRNEWIRAEINASHRFDSFADQRAENFVKWHVDGHDYMYALSEMLDSAREAIFILDWWLTPELYLRRPPAYNEEWRLDRVLKRKAEQGVRVYVVVYKEVTQTMSMSSHHTKEALEALHPNIACMRHPDHIGSKDDVEFWSHHEKVVVVDNHYACIGGLDLCFGRWDTHTHPLADVHPTHLASTLFPGQDYNNARLMDFKDVPNYVSNGLSAVESPRMPWHDVHMTLVGTAVLDIVQHFVERWNEIKKRKYRNEARYDWLALPHNVEVAPNEAVARHPYREHWHHIGRRFKQRFHRYYGDGEEEDDQFYARPPHGTCRVQVVRSVSDWSHGVLTERSIQNAYCQLITEAQHYIYIENQFFISNTKEEGPVKNLIAKALVERIIRAGQEGTKFKVVIVLPEVPGFAGPVKDESAVKTIMAAQYRTMNRGGSSIYEEVRKAGYEPADYIRFYHLRAYDRINAPFSTLISKMEENSGVKFHQAMIALARQWIGRRDQEDPTDVSVAIPTGNFLKEPTASGAKTELKTETYPLPATVREAREMIERFEHGADGLRSDEDVSDNVVQHMLTDKTNLLEEQWLGTAEEERNAYVSELLYIHSKVMIVDDRRVIMGSANINDRSQKGDGDSEIALVVEDQDVIQSTMDGQPYRAARFAATLRRKLYREHLGLMTPQLCEQNETVTSFMRPAPHPNDDETQEREDYMVADPLSTDTENLWNNTARQNREIFTEIFRPVPTNLAYVPKVMTDHVVPDIPLERVKDRLSHVKGALVECPIDFLIDQKDFVEGPDWIGLNPTLPIYI</sequence>
<dbReference type="Pfam" id="PF13091">
    <property type="entry name" value="PLDc_2"/>
    <property type="match status" value="1"/>
</dbReference>
<comment type="catalytic activity">
    <reaction evidence="5">
        <text>a 1,2-diacyl-sn-glycero-3-phosphocholine + H2O = a 1,2-diacyl-sn-glycero-3-phosphate + choline + H(+)</text>
        <dbReference type="Rhea" id="RHEA:14445"/>
        <dbReference type="ChEBI" id="CHEBI:15354"/>
        <dbReference type="ChEBI" id="CHEBI:15377"/>
        <dbReference type="ChEBI" id="CHEBI:15378"/>
        <dbReference type="ChEBI" id="CHEBI:57643"/>
        <dbReference type="ChEBI" id="CHEBI:58608"/>
        <dbReference type="EC" id="3.1.4.4"/>
    </reaction>
</comment>
<dbReference type="PROSITE" id="PS50035">
    <property type="entry name" value="PLD"/>
    <property type="match status" value="2"/>
</dbReference>
<gene>
    <name evidence="7" type="primary">PLDP2</name>
    <name evidence="7" type="ORF">A0H81_06690</name>
</gene>
<dbReference type="EMBL" id="LUGG01000007">
    <property type="protein sequence ID" value="OBZ73136.1"/>
    <property type="molecule type" value="Genomic_DNA"/>
</dbReference>
<evidence type="ECO:0000256" key="1">
    <source>
        <dbReference type="ARBA" id="ARBA00022737"/>
    </source>
</evidence>
<dbReference type="PANTHER" id="PTHR18896">
    <property type="entry name" value="PHOSPHOLIPASE D"/>
    <property type="match status" value="1"/>
</dbReference>
<evidence type="ECO:0000256" key="2">
    <source>
        <dbReference type="ARBA" id="ARBA00022801"/>
    </source>
</evidence>
<keyword evidence="1" id="KW-0677">Repeat</keyword>
<evidence type="ECO:0000256" key="5">
    <source>
        <dbReference type="PIRNR" id="PIRNR009376"/>
    </source>
</evidence>
<dbReference type="GO" id="GO:0006654">
    <property type="term" value="P:phosphatidic acid biosynthetic process"/>
    <property type="evidence" value="ECO:0007669"/>
    <property type="project" value="InterPro"/>
</dbReference>
<keyword evidence="8" id="KW-1185">Reference proteome</keyword>
<dbReference type="InterPro" id="IPR016555">
    <property type="entry name" value="PLipase_D_euk"/>
</dbReference>
<dbReference type="Gene3D" id="3.30.870.10">
    <property type="entry name" value="Endonuclease Chain A"/>
    <property type="match status" value="3"/>
</dbReference>
<comment type="similarity">
    <text evidence="5">Belongs to the phospholipase D family.</text>
</comment>
<dbReference type="PANTHER" id="PTHR18896:SF186">
    <property type="entry name" value="PHOSPHOLIPASE D"/>
    <property type="match status" value="1"/>
</dbReference>
<accession>A0A1C7M9X7</accession>
<keyword evidence="2 5" id="KW-0378">Hydrolase</keyword>
<keyword evidence="3 5" id="KW-0442">Lipid degradation</keyword>
<dbReference type="OMA" id="VRHPHRE"/>
<feature type="domain" description="PLD phosphodiesterase" evidence="6">
    <location>
        <begin position="630"/>
        <end position="657"/>
    </location>
</feature>
<dbReference type="InterPro" id="IPR001736">
    <property type="entry name" value="PLipase_D/transphosphatidylase"/>
</dbReference>
<dbReference type="PIRSF" id="PIRSF009376">
    <property type="entry name" value="Phospholipase_D_euk"/>
    <property type="match status" value="1"/>
</dbReference>
<keyword evidence="4" id="KW-0443">Lipid metabolism</keyword>
<reference evidence="7 8" key="1">
    <citation type="submission" date="2016-03" db="EMBL/GenBank/DDBJ databases">
        <title>Whole genome sequencing of Grifola frondosa 9006-11.</title>
        <authorList>
            <person name="Min B."/>
            <person name="Park H."/>
            <person name="Kim J.-G."/>
            <person name="Cho H."/>
            <person name="Oh Y.-L."/>
            <person name="Kong W.-S."/>
            <person name="Choi I.-G."/>
        </authorList>
    </citation>
    <scope>NUCLEOTIDE SEQUENCE [LARGE SCALE GENOMIC DNA]</scope>
    <source>
        <strain evidence="7 8">9006-11</strain>
    </source>
</reference>
<dbReference type="SUPFAM" id="SSF56024">
    <property type="entry name" value="Phospholipase D/nuclease"/>
    <property type="match status" value="2"/>
</dbReference>
<feature type="domain" description="PLD phosphodiesterase" evidence="6">
    <location>
        <begin position="178"/>
        <end position="205"/>
    </location>
</feature>
<evidence type="ECO:0000259" key="6">
    <source>
        <dbReference type="PROSITE" id="PS50035"/>
    </source>
</evidence>
<dbReference type="Proteomes" id="UP000092993">
    <property type="component" value="Unassembled WGS sequence"/>
</dbReference>
<protein>
    <recommendedName>
        <fullName evidence="5">Phospholipase</fullName>
        <ecNumber evidence="5">3.1.4.4</ecNumber>
    </recommendedName>
</protein>
<dbReference type="CDD" id="cd09138">
    <property type="entry name" value="PLDc_vPLD1_2_yPLD_like_1"/>
    <property type="match status" value="1"/>
</dbReference>
<evidence type="ECO:0000256" key="3">
    <source>
        <dbReference type="ARBA" id="ARBA00022963"/>
    </source>
</evidence>
<dbReference type="Pfam" id="PF00614">
    <property type="entry name" value="PLDc"/>
    <property type="match status" value="1"/>
</dbReference>
<dbReference type="STRING" id="5627.A0A1C7M9X7"/>
<organism evidence="7 8">
    <name type="scientific">Grifola frondosa</name>
    <name type="common">Maitake</name>
    <name type="synonym">Polyporus frondosus</name>
    <dbReference type="NCBI Taxonomy" id="5627"/>
    <lineage>
        <taxon>Eukaryota</taxon>
        <taxon>Fungi</taxon>
        <taxon>Dikarya</taxon>
        <taxon>Basidiomycota</taxon>
        <taxon>Agaricomycotina</taxon>
        <taxon>Agaricomycetes</taxon>
        <taxon>Polyporales</taxon>
        <taxon>Grifolaceae</taxon>
        <taxon>Grifola</taxon>
    </lineage>
</organism>
<dbReference type="GO" id="GO:0009395">
    <property type="term" value="P:phospholipid catabolic process"/>
    <property type="evidence" value="ECO:0007669"/>
    <property type="project" value="TreeGrafter"/>
</dbReference>
<dbReference type="InterPro" id="IPR025202">
    <property type="entry name" value="PLD-like_dom"/>
</dbReference>
<dbReference type="GO" id="GO:0004630">
    <property type="term" value="F:phospholipase D activity"/>
    <property type="evidence" value="ECO:0007669"/>
    <property type="project" value="UniProtKB-UniRule"/>
</dbReference>
<dbReference type="SMART" id="SM00155">
    <property type="entry name" value="PLDc"/>
    <property type="match status" value="2"/>
</dbReference>
<dbReference type="InterPro" id="IPR015679">
    <property type="entry name" value="PLipase_D_fam"/>
</dbReference>
<dbReference type="EC" id="3.1.4.4" evidence="5"/>
<dbReference type="GO" id="GO:0035556">
    <property type="term" value="P:intracellular signal transduction"/>
    <property type="evidence" value="ECO:0007669"/>
    <property type="project" value="InterPro"/>
</dbReference>
<evidence type="ECO:0000313" key="7">
    <source>
        <dbReference type="EMBL" id="OBZ73136.1"/>
    </source>
</evidence>
<proteinExistence type="inferred from homology"/>